<evidence type="ECO:0000259" key="4">
    <source>
        <dbReference type="PROSITE" id="PS51755"/>
    </source>
</evidence>
<feature type="transmembrane region" description="Helical" evidence="3">
    <location>
        <begin position="125"/>
        <end position="146"/>
    </location>
</feature>
<accession>A0AAU9QJK4</accession>
<keyword evidence="3" id="KW-0812">Transmembrane</keyword>
<dbReference type="GO" id="GO:0000160">
    <property type="term" value="P:phosphorelay signal transduction system"/>
    <property type="evidence" value="ECO:0007669"/>
    <property type="project" value="InterPro"/>
</dbReference>
<evidence type="ECO:0000313" key="6">
    <source>
        <dbReference type="Proteomes" id="UP001295462"/>
    </source>
</evidence>
<dbReference type="EMBL" id="CAKMUD010000072">
    <property type="protein sequence ID" value="CAH1584467.1"/>
    <property type="molecule type" value="Genomic_DNA"/>
</dbReference>
<name>A0AAU9QJK4_9VIBR</name>
<dbReference type="AlphaFoldDB" id="A0AAU9QJK4"/>
<keyword evidence="3" id="KW-1133">Transmembrane helix</keyword>
<dbReference type="GO" id="GO:0006355">
    <property type="term" value="P:regulation of DNA-templated transcription"/>
    <property type="evidence" value="ECO:0007669"/>
    <property type="project" value="InterPro"/>
</dbReference>
<evidence type="ECO:0000256" key="1">
    <source>
        <dbReference type="ARBA" id="ARBA00023125"/>
    </source>
</evidence>
<dbReference type="Gene3D" id="1.10.10.10">
    <property type="entry name" value="Winged helix-like DNA-binding domain superfamily/Winged helix DNA-binding domain"/>
    <property type="match status" value="1"/>
</dbReference>
<dbReference type="PROSITE" id="PS51755">
    <property type="entry name" value="OMPR_PHOB"/>
    <property type="match status" value="1"/>
</dbReference>
<feature type="domain" description="OmpR/PhoB-type" evidence="4">
    <location>
        <begin position="7"/>
        <end position="103"/>
    </location>
</feature>
<sequence length="209" mass="24123">MNSALHSDHYQFDEFRYSPTEGVLITKDRRVVLKARENELLHILVKQHPLPATRDAIQHALWSNSYATDSTINQAVRTLRDDLVDTDRTLVRTIPKTGYILGASPKFVRYQIEVGQTNSSSRLQYLPYFVFWLIFSLFFLVVGYQFGSPSVAGITLYSGDTHYLFEPDNIEQARFASMRPNQETFLKRTERGYRICVLNDGVMLCKNVM</sequence>
<dbReference type="RefSeq" id="WP_409588765.1">
    <property type="nucleotide sequence ID" value="NZ_CAKMTZ010000071.1"/>
</dbReference>
<proteinExistence type="predicted"/>
<organism evidence="5 6">
    <name type="scientific">Vibrio jasicida</name>
    <dbReference type="NCBI Taxonomy" id="766224"/>
    <lineage>
        <taxon>Bacteria</taxon>
        <taxon>Pseudomonadati</taxon>
        <taxon>Pseudomonadota</taxon>
        <taxon>Gammaproteobacteria</taxon>
        <taxon>Vibrionales</taxon>
        <taxon>Vibrionaceae</taxon>
        <taxon>Vibrio</taxon>
    </lineage>
</organism>
<dbReference type="InterPro" id="IPR001867">
    <property type="entry name" value="OmpR/PhoB-type_DNA-bd"/>
</dbReference>
<evidence type="ECO:0000256" key="2">
    <source>
        <dbReference type="PROSITE-ProRule" id="PRU01091"/>
    </source>
</evidence>
<feature type="DNA-binding region" description="OmpR/PhoB-type" evidence="2">
    <location>
        <begin position="7"/>
        <end position="103"/>
    </location>
</feature>
<dbReference type="GO" id="GO:0003677">
    <property type="term" value="F:DNA binding"/>
    <property type="evidence" value="ECO:0007669"/>
    <property type="project" value="UniProtKB-UniRule"/>
</dbReference>
<keyword evidence="3" id="KW-0472">Membrane</keyword>
<protein>
    <submittedName>
        <fullName evidence="5">OmpR/PhoB-type domain-containing protein</fullName>
    </submittedName>
</protein>
<dbReference type="SMART" id="SM00862">
    <property type="entry name" value="Trans_reg_C"/>
    <property type="match status" value="1"/>
</dbReference>
<reference evidence="5" key="1">
    <citation type="submission" date="2022-01" db="EMBL/GenBank/DDBJ databases">
        <authorList>
            <person name="Lagorce A."/>
        </authorList>
    </citation>
    <scope>NUCLEOTIDE SEQUENCE</scope>
    <source>
        <strain evidence="5">Th15_F1_A12</strain>
    </source>
</reference>
<dbReference type="Pfam" id="PF00486">
    <property type="entry name" value="Trans_reg_C"/>
    <property type="match status" value="1"/>
</dbReference>
<comment type="caution">
    <text evidence="5">The sequence shown here is derived from an EMBL/GenBank/DDBJ whole genome shotgun (WGS) entry which is preliminary data.</text>
</comment>
<evidence type="ECO:0000313" key="5">
    <source>
        <dbReference type="EMBL" id="CAH1584467.1"/>
    </source>
</evidence>
<keyword evidence="1 2" id="KW-0238">DNA-binding</keyword>
<evidence type="ECO:0000256" key="3">
    <source>
        <dbReference type="SAM" id="Phobius"/>
    </source>
</evidence>
<dbReference type="InterPro" id="IPR016032">
    <property type="entry name" value="Sig_transdc_resp-reg_C-effctor"/>
</dbReference>
<dbReference type="InterPro" id="IPR036388">
    <property type="entry name" value="WH-like_DNA-bd_sf"/>
</dbReference>
<dbReference type="SUPFAM" id="SSF46894">
    <property type="entry name" value="C-terminal effector domain of the bipartite response regulators"/>
    <property type="match status" value="1"/>
</dbReference>
<dbReference type="Proteomes" id="UP001295462">
    <property type="component" value="Unassembled WGS sequence"/>
</dbReference>
<gene>
    <name evidence="5" type="ORF">THF1A12_20080</name>
</gene>